<dbReference type="EnsemblPlants" id="Solyc05g016580.2.1">
    <property type="protein sequence ID" value="Solyc05g016580.2.1"/>
    <property type="gene ID" value="Solyc05g016580.2"/>
</dbReference>
<dbReference type="Gramene" id="Solyc05g016580.2.1">
    <property type="protein sequence ID" value="Solyc05g016580.2.1"/>
    <property type="gene ID" value="Solyc05g016580.2"/>
</dbReference>
<dbReference type="InParanoid" id="A0A3Q7GJ76"/>
<proteinExistence type="predicted"/>
<protein>
    <submittedName>
        <fullName evidence="1">Uncharacterized protein</fullName>
    </submittedName>
</protein>
<reference evidence="1" key="2">
    <citation type="submission" date="2019-01" db="UniProtKB">
        <authorList>
            <consortium name="EnsemblPlants"/>
        </authorList>
    </citation>
    <scope>IDENTIFICATION</scope>
    <source>
        <strain evidence="1">cv. Heinz 1706</strain>
    </source>
</reference>
<name>A0A3Q7GJ76_SOLLC</name>
<keyword evidence="2" id="KW-1185">Reference proteome</keyword>
<dbReference type="OMA" id="WHATSAK"/>
<sequence length="375" mass="42144">MPYWSWIARIGRGLCKLLHRCLLWTARICCGFCTFVHSLSSVGCCIGRVISLVACALRAGGIICVLSASTKRHRQMACYNNQGLHVSIFAYTHQLNDKFLASMHFPGDVVQQHAASTKVFTHLAWFMHIWKATPDKDMKYHTRRCTVFATSMSAIRGTITQGLCATGKWRRPMDSALSAHIGLEMSASGRKYLRRPIHTNMEYACLESGVALRLSISTKSCMHKSHHVLINLVTLFVERMHSLGDIGKWQKTSSKAHIINGLSASARRYRRSNRREYTQRFVCFGKRCLSMEGSITQGLHTSEMACAHKVSNFGHCNATSAKACTHWSWRVCIGRATIASSNVKQGHQRQVSFGNEMLSNGRQDKSLHVHIVWVT</sequence>
<evidence type="ECO:0000313" key="2">
    <source>
        <dbReference type="Proteomes" id="UP000004994"/>
    </source>
</evidence>
<dbReference type="Proteomes" id="UP000004994">
    <property type="component" value="Chromosome 5"/>
</dbReference>
<dbReference type="PaxDb" id="4081-Solyc05g016580.1.1"/>
<reference evidence="1" key="1">
    <citation type="journal article" date="2012" name="Nature">
        <title>The tomato genome sequence provides insights into fleshy fruit evolution.</title>
        <authorList>
            <consortium name="Tomato Genome Consortium"/>
        </authorList>
    </citation>
    <scope>NUCLEOTIDE SEQUENCE [LARGE SCALE GENOMIC DNA]</scope>
    <source>
        <strain evidence="1">cv. Heinz 1706</strain>
    </source>
</reference>
<dbReference type="AlphaFoldDB" id="A0A3Q7GJ76"/>
<organism evidence="1">
    <name type="scientific">Solanum lycopersicum</name>
    <name type="common">Tomato</name>
    <name type="synonym">Lycopersicon esculentum</name>
    <dbReference type="NCBI Taxonomy" id="4081"/>
    <lineage>
        <taxon>Eukaryota</taxon>
        <taxon>Viridiplantae</taxon>
        <taxon>Streptophyta</taxon>
        <taxon>Embryophyta</taxon>
        <taxon>Tracheophyta</taxon>
        <taxon>Spermatophyta</taxon>
        <taxon>Magnoliopsida</taxon>
        <taxon>eudicotyledons</taxon>
        <taxon>Gunneridae</taxon>
        <taxon>Pentapetalae</taxon>
        <taxon>asterids</taxon>
        <taxon>lamiids</taxon>
        <taxon>Solanales</taxon>
        <taxon>Solanaceae</taxon>
        <taxon>Solanoideae</taxon>
        <taxon>Solaneae</taxon>
        <taxon>Solanum</taxon>
        <taxon>Solanum subgen. Lycopersicon</taxon>
    </lineage>
</organism>
<accession>A0A3Q7GJ76</accession>
<evidence type="ECO:0000313" key="1">
    <source>
        <dbReference type="EnsemblPlants" id="Solyc05g016580.2.1"/>
    </source>
</evidence>